<dbReference type="KEGG" id="ksd:KS2013_1662"/>
<dbReference type="EMBL" id="CP012418">
    <property type="protein sequence ID" value="AOE50372.1"/>
    <property type="molecule type" value="Genomic_DNA"/>
</dbReference>
<gene>
    <name evidence="2" type="ORF">KS2013_1662</name>
</gene>
<keyword evidence="1" id="KW-0472">Membrane</keyword>
<sequence>MSLTVLIIGCFLQLMFAGFQFMFVVSSASGATITHQIKGFKLALLNAFVFILPLSSLTVIILLIFFYSNNSSYLTNWWHAIPVILSFVYLAYVTVLTKGKPKDFTRT</sequence>
<evidence type="ECO:0000256" key="1">
    <source>
        <dbReference type="SAM" id="Phobius"/>
    </source>
</evidence>
<accession>A0A1B3BC35</accession>
<feature type="transmembrane region" description="Helical" evidence="1">
    <location>
        <begin position="77"/>
        <end position="97"/>
    </location>
</feature>
<evidence type="ECO:0000313" key="3">
    <source>
        <dbReference type="Proteomes" id="UP000094147"/>
    </source>
</evidence>
<keyword evidence="1" id="KW-0812">Transmembrane</keyword>
<organism evidence="2 3">
    <name type="scientific">Kangiella sediminilitoris</name>
    <dbReference type="NCBI Taxonomy" id="1144748"/>
    <lineage>
        <taxon>Bacteria</taxon>
        <taxon>Pseudomonadati</taxon>
        <taxon>Pseudomonadota</taxon>
        <taxon>Gammaproteobacteria</taxon>
        <taxon>Kangiellales</taxon>
        <taxon>Kangiellaceae</taxon>
        <taxon>Kangiella</taxon>
    </lineage>
</organism>
<name>A0A1B3BC35_9GAMM</name>
<proteinExistence type="predicted"/>
<feature type="transmembrane region" description="Helical" evidence="1">
    <location>
        <begin position="43"/>
        <end position="65"/>
    </location>
</feature>
<dbReference type="STRING" id="1144748.KS2013_1662"/>
<evidence type="ECO:0000313" key="2">
    <source>
        <dbReference type="EMBL" id="AOE50372.1"/>
    </source>
</evidence>
<keyword evidence="1" id="KW-1133">Transmembrane helix</keyword>
<reference evidence="3" key="1">
    <citation type="submission" date="2015-08" db="EMBL/GenBank/DDBJ databases">
        <authorList>
            <person name="Kim K.M."/>
        </authorList>
    </citation>
    <scope>NUCLEOTIDE SEQUENCE [LARGE SCALE GENOMIC DNA]</scope>
    <source>
        <strain evidence="3">KCTC 23892</strain>
    </source>
</reference>
<dbReference type="AlphaFoldDB" id="A0A1B3BC35"/>
<dbReference type="Proteomes" id="UP000094147">
    <property type="component" value="Chromosome"/>
</dbReference>
<feature type="transmembrane region" description="Helical" evidence="1">
    <location>
        <begin position="6"/>
        <end position="31"/>
    </location>
</feature>
<keyword evidence="3" id="KW-1185">Reference proteome</keyword>
<protein>
    <submittedName>
        <fullName evidence="2">Uncharacterized protein</fullName>
    </submittedName>
</protein>